<dbReference type="RefSeq" id="WP_340236951.1">
    <property type="nucleotide sequence ID" value="NZ_JBBEWC010000007.1"/>
</dbReference>
<dbReference type="Gene3D" id="2.10.109.10">
    <property type="entry name" value="Umud Fragment, subunit A"/>
    <property type="match status" value="1"/>
</dbReference>
<dbReference type="EMBL" id="JBHULC010000009">
    <property type="protein sequence ID" value="MFD2521393.1"/>
    <property type="molecule type" value="Genomic_DNA"/>
</dbReference>
<dbReference type="InterPro" id="IPR001387">
    <property type="entry name" value="Cro/C1-type_HTH"/>
</dbReference>
<proteinExistence type="predicted"/>
<accession>A0ABW5J6J1</accession>
<protein>
    <submittedName>
        <fullName evidence="2">XRE family transcriptional regulator</fullName>
    </submittedName>
</protein>
<dbReference type="InterPro" id="IPR039418">
    <property type="entry name" value="LexA-like"/>
</dbReference>
<evidence type="ECO:0000313" key="3">
    <source>
        <dbReference type="Proteomes" id="UP001597510"/>
    </source>
</evidence>
<dbReference type="InterPro" id="IPR010982">
    <property type="entry name" value="Lambda_DNA-bd_dom_sf"/>
</dbReference>
<dbReference type="Pfam" id="PF01381">
    <property type="entry name" value="HTH_3"/>
    <property type="match status" value="1"/>
</dbReference>
<evidence type="ECO:0000313" key="2">
    <source>
        <dbReference type="EMBL" id="MFD2521393.1"/>
    </source>
</evidence>
<dbReference type="Proteomes" id="UP001597510">
    <property type="component" value="Unassembled WGS sequence"/>
</dbReference>
<sequence>MKPLEKIIKQRLAELGMQVKDLVPLIGVSDQSVLSRIFKRNSTSYETLVKISNALQIPIEELTGEVMPVSNVKVVSDYELVELPYIPIDARATFISSIVENMPIVLEKFQVLVTDKKENLKDNLVFEVDGDSMEPKLWSKMKVRVKPVPHNDWEFIPSGIYLVLYRNEYLVIKRIKSNQMQTTGTITLHSDNEETGGSLTLQKKDINNIWRVLRIVDAPLG</sequence>
<comment type="caution">
    <text evidence="2">The sequence shown here is derived from an EMBL/GenBank/DDBJ whole genome shotgun (WGS) entry which is preliminary data.</text>
</comment>
<feature type="domain" description="HTH cro/C1-type" evidence="1">
    <location>
        <begin position="8"/>
        <end position="62"/>
    </location>
</feature>
<dbReference type="PROSITE" id="PS50943">
    <property type="entry name" value="HTH_CROC1"/>
    <property type="match status" value="1"/>
</dbReference>
<organism evidence="2 3">
    <name type="scientific">Emticicia soli</name>
    <dbReference type="NCBI Taxonomy" id="2027878"/>
    <lineage>
        <taxon>Bacteria</taxon>
        <taxon>Pseudomonadati</taxon>
        <taxon>Bacteroidota</taxon>
        <taxon>Cytophagia</taxon>
        <taxon>Cytophagales</taxon>
        <taxon>Leadbetterellaceae</taxon>
        <taxon>Emticicia</taxon>
    </lineage>
</organism>
<reference evidence="3" key="1">
    <citation type="journal article" date="2019" name="Int. J. Syst. Evol. Microbiol.">
        <title>The Global Catalogue of Microorganisms (GCM) 10K type strain sequencing project: providing services to taxonomists for standard genome sequencing and annotation.</title>
        <authorList>
            <consortium name="The Broad Institute Genomics Platform"/>
            <consortium name="The Broad Institute Genome Sequencing Center for Infectious Disease"/>
            <person name="Wu L."/>
            <person name="Ma J."/>
        </authorList>
    </citation>
    <scope>NUCLEOTIDE SEQUENCE [LARGE SCALE GENOMIC DNA]</scope>
    <source>
        <strain evidence="3">KCTC 52344</strain>
    </source>
</reference>
<dbReference type="CDD" id="cd06529">
    <property type="entry name" value="S24_LexA-like"/>
    <property type="match status" value="1"/>
</dbReference>
<name>A0ABW5J6J1_9BACT</name>
<dbReference type="SUPFAM" id="SSF47413">
    <property type="entry name" value="lambda repressor-like DNA-binding domains"/>
    <property type="match status" value="1"/>
</dbReference>
<dbReference type="InterPro" id="IPR036286">
    <property type="entry name" value="LexA/Signal_pep-like_sf"/>
</dbReference>
<gene>
    <name evidence="2" type="ORF">ACFSR2_10885</name>
</gene>
<evidence type="ECO:0000259" key="1">
    <source>
        <dbReference type="PROSITE" id="PS50943"/>
    </source>
</evidence>
<dbReference type="CDD" id="cd00093">
    <property type="entry name" value="HTH_XRE"/>
    <property type="match status" value="1"/>
</dbReference>
<dbReference type="SUPFAM" id="SSF51306">
    <property type="entry name" value="LexA/Signal peptidase"/>
    <property type="match status" value="1"/>
</dbReference>
<dbReference type="Gene3D" id="1.10.260.40">
    <property type="entry name" value="lambda repressor-like DNA-binding domains"/>
    <property type="match status" value="1"/>
</dbReference>
<keyword evidence="3" id="KW-1185">Reference proteome</keyword>
<dbReference type="SMART" id="SM00530">
    <property type="entry name" value="HTH_XRE"/>
    <property type="match status" value="1"/>
</dbReference>